<dbReference type="EMBL" id="BSUK01000001">
    <property type="protein sequence ID" value="GMA25096.1"/>
    <property type="molecule type" value="Genomic_DNA"/>
</dbReference>
<evidence type="ECO:0000256" key="8">
    <source>
        <dbReference type="ARBA" id="ARBA00023136"/>
    </source>
</evidence>
<feature type="transmembrane region" description="Helical" evidence="9">
    <location>
        <begin position="113"/>
        <end position="130"/>
    </location>
</feature>
<keyword evidence="7 9" id="KW-1133">Transmembrane helix</keyword>
<keyword evidence="8 9" id="KW-0472">Membrane</keyword>
<comment type="subcellular location">
    <subcellularLocation>
        <location evidence="1">Cell inner membrane</location>
        <topology evidence="1">Multi-pass membrane protein</topology>
    </subcellularLocation>
    <subcellularLocation>
        <location evidence="9">Cell membrane</location>
        <topology evidence="9">Multi-pass membrane protein</topology>
    </subcellularLocation>
</comment>
<protein>
    <recommendedName>
        <fullName evidence="9">Transport permease protein</fullName>
    </recommendedName>
</protein>
<reference evidence="13" key="1">
    <citation type="journal article" date="2019" name="Int. J. Syst. Evol. Microbiol.">
        <title>The Global Catalogue of Microorganisms (GCM) 10K type strain sequencing project: providing services to taxonomists for standard genome sequencing and annotation.</title>
        <authorList>
            <consortium name="The Broad Institute Genomics Platform"/>
            <consortium name="The Broad Institute Genome Sequencing Center for Infectious Disease"/>
            <person name="Wu L."/>
            <person name="Ma J."/>
        </authorList>
    </citation>
    <scope>NUCLEOTIDE SEQUENCE [LARGE SCALE GENOMIC DNA]</scope>
    <source>
        <strain evidence="13">NBRC 106348</strain>
    </source>
</reference>
<keyword evidence="13" id="KW-1185">Reference proteome</keyword>
<evidence type="ECO:0000313" key="12">
    <source>
        <dbReference type="EMBL" id="GMA25096.1"/>
    </source>
</evidence>
<keyword evidence="5" id="KW-0997">Cell inner membrane</keyword>
<feature type="transmembrane region" description="Helical" evidence="9">
    <location>
        <begin position="293"/>
        <end position="312"/>
    </location>
</feature>
<feature type="transmembrane region" description="Helical" evidence="9">
    <location>
        <begin position="167"/>
        <end position="187"/>
    </location>
</feature>
<dbReference type="RefSeq" id="WP_284293734.1">
    <property type="nucleotide sequence ID" value="NZ_BSUK01000001.1"/>
</dbReference>
<feature type="domain" description="ABC transmembrane type-2" evidence="11">
    <location>
        <begin position="83"/>
        <end position="314"/>
    </location>
</feature>
<name>A0ABQ6I4A9_9MICO</name>
<evidence type="ECO:0000256" key="7">
    <source>
        <dbReference type="ARBA" id="ARBA00022989"/>
    </source>
</evidence>
<organism evidence="12 13">
    <name type="scientific">Luteimicrobium album</name>
    <dbReference type="NCBI Taxonomy" id="1054550"/>
    <lineage>
        <taxon>Bacteria</taxon>
        <taxon>Bacillati</taxon>
        <taxon>Actinomycetota</taxon>
        <taxon>Actinomycetes</taxon>
        <taxon>Micrococcales</taxon>
        <taxon>Luteimicrobium</taxon>
    </lineage>
</organism>
<dbReference type="Pfam" id="PF01061">
    <property type="entry name" value="ABC2_membrane"/>
    <property type="match status" value="1"/>
</dbReference>
<evidence type="ECO:0000313" key="13">
    <source>
        <dbReference type="Proteomes" id="UP001157091"/>
    </source>
</evidence>
<dbReference type="InterPro" id="IPR013525">
    <property type="entry name" value="ABC2_TM"/>
</dbReference>
<keyword evidence="4 9" id="KW-1003">Cell membrane</keyword>
<evidence type="ECO:0000256" key="10">
    <source>
        <dbReference type="SAM" id="MobiDB-lite"/>
    </source>
</evidence>
<evidence type="ECO:0000256" key="1">
    <source>
        <dbReference type="ARBA" id="ARBA00004429"/>
    </source>
</evidence>
<evidence type="ECO:0000256" key="6">
    <source>
        <dbReference type="ARBA" id="ARBA00022692"/>
    </source>
</evidence>
<keyword evidence="3 9" id="KW-0813">Transport</keyword>
<comment type="caution">
    <text evidence="12">The sequence shown here is derived from an EMBL/GenBank/DDBJ whole genome shotgun (WGS) entry which is preliminary data.</text>
</comment>
<evidence type="ECO:0000256" key="2">
    <source>
        <dbReference type="ARBA" id="ARBA00007783"/>
    </source>
</evidence>
<proteinExistence type="inferred from homology"/>
<feature type="region of interest" description="Disordered" evidence="10">
    <location>
        <begin position="1"/>
        <end position="25"/>
    </location>
</feature>
<feature type="transmembrane region" description="Helical" evidence="9">
    <location>
        <begin position="86"/>
        <end position="107"/>
    </location>
</feature>
<dbReference type="PANTHER" id="PTHR30413:SF8">
    <property type="entry name" value="TRANSPORT PERMEASE PROTEIN"/>
    <property type="match status" value="1"/>
</dbReference>
<feature type="transmembrane region" description="Helical" evidence="9">
    <location>
        <begin position="233"/>
        <end position="252"/>
    </location>
</feature>
<evidence type="ECO:0000256" key="4">
    <source>
        <dbReference type="ARBA" id="ARBA00022475"/>
    </source>
</evidence>
<dbReference type="Proteomes" id="UP001157091">
    <property type="component" value="Unassembled WGS sequence"/>
</dbReference>
<evidence type="ECO:0000259" key="11">
    <source>
        <dbReference type="PROSITE" id="PS51012"/>
    </source>
</evidence>
<gene>
    <name evidence="12" type="ORF">GCM10025864_28550</name>
</gene>
<dbReference type="InterPro" id="IPR047817">
    <property type="entry name" value="ABC2_TM_bact-type"/>
</dbReference>
<feature type="transmembrane region" description="Helical" evidence="9">
    <location>
        <begin position="199"/>
        <end position="221"/>
    </location>
</feature>
<dbReference type="PANTHER" id="PTHR30413">
    <property type="entry name" value="INNER MEMBRANE TRANSPORT PERMEASE"/>
    <property type="match status" value="1"/>
</dbReference>
<feature type="compositionally biased region" description="Low complexity" evidence="10">
    <location>
        <begin position="9"/>
        <end position="25"/>
    </location>
</feature>
<keyword evidence="6 9" id="KW-0812">Transmembrane</keyword>
<evidence type="ECO:0000256" key="9">
    <source>
        <dbReference type="RuleBase" id="RU361157"/>
    </source>
</evidence>
<evidence type="ECO:0000256" key="3">
    <source>
        <dbReference type="ARBA" id="ARBA00022448"/>
    </source>
</evidence>
<sequence length="321" mass="35875">MTVPTQRKAPAPAASATTGAVPAPVTPSLTSDQLRHLAETHGLKQMGVRPPLREYVRNLWARRQFTAVLARSKAYARNQTNYLGQLWSLLNPALNALTYVLIFGFILNTTKGVGNHIAFIVLGTFTFRFFDQSVAAGAKSISSNMNLVRSVHFPRAVLPTSSVMSELFTALPATIVMLAFAFGSGFLPDMDSIPITWQWLLLVPAMALLWLFNIGCAFFVARWVAITPDLNNVIPFVMRLLMYGSGVIWTISTHVTNEFWLKILDYQPVAVFLYLVRSCVMDDPTIPQSPARWVWGAIWAVSFIVVGFLLFWRGEERYGRD</sequence>
<accession>A0ABQ6I4A9</accession>
<comment type="similarity">
    <text evidence="2 9">Belongs to the ABC-2 integral membrane protein family.</text>
</comment>
<dbReference type="PROSITE" id="PS51012">
    <property type="entry name" value="ABC_TM2"/>
    <property type="match status" value="1"/>
</dbReference>
<evidence type="ECO:0000256" key="5">
    <source>
        <dbReference type="ARBA" id="ARBA00022519"/>
    </source>
</evidence>